<sequence length="124" mass="13282">MSHDCEGGSRAPGEDPVRRTHARTPAELVAARPEPEFQLTFDGRPIRGLPGQSIAATLWSAGILTWRTTRVHGRPRGAFCGIGACYDCLATVNGRPNQRACLLPARPGDAITTQEGDGYAALDR</sequence>
<dbReference type="InterPro" id="IPR036010">
    <property type="entry name" value="2Fe-2S_ferredoxin-like_sf"/>
</dbReference>
<dbReference type="SUPFAM" id="SSF54292">
    <property type="entry name" value="2Fe-2S ferredoxin-like"/>
    <property type="match status" value="1"/>
</dbReference>
<dbReference type="InterPro" id="IPR042204">
    <property type="entry name" value="2Fe-2S-bd_N"/>
</dbReference>
<protein>
    <submittedName>
        <fullName evidence="3">Proline dehydrogenase</fullName>
    </submittedName>
</protein>
<gene>
    <name evidence="3" type="ORF">C5746_33110</name>
</gene>
<reference evidence="3 4" key="1">
    <citation type="journal article" date="2018" name="Front. Microbiol.">
        <title>Genome Sequencing of Streptomyces atratus SCSIOZH16 and Activation Production of Nocardamine via Metabolic Engineering.</title>
        <authorList>
            <person name="Li Y."/>
            <person name="Zhang C."/>
            <person name="Liu C."/>
            <person name="Ju J."/>
            <person name="Ma J."/>
        </authorList>
    </citation>
    <scope>NUCLEOTIDE SEQUENCE [LARGE SCALE GENOMIC DNA]</scope>
    <source>
        <strain evidence="3 4">SCSIO_ZH16</strain>
    </source>
</reference>
<dbReference type="AlphaFoldDB" id="A0A2Z5JKN6"/>
<proteinExistence type="predicted"/>
<dbReference type="Gene3D" id="3.10.20.440">
    <property type="entry name" value="2Fe-2S iron-sulphur cluster binding domain, sarcosine oxidase, alpha subunit, N-terminal domain"/>
    <property type="match status" value="1"/>
</dbReference>
<evidence type="ECO:0000313" key="3">
    <source>
        <dbReference type="EMBL" id="AXE80996.1"/>
    </source>
</evidence>
<keyword evidence="1" id="KW-0560">Oxidoreductase</keyword>
<dbReference type="GO" id="GO:0051536">
    <property type="term" value="F:iron-sulfur cluster binding"/>
    <property type="evidence" value="ECO:0007669"/>
    <property type="project" value="InterPro"/>
</dbReference>
<evidence type="ECO:0000256" key="2">
    <source>
        <dbReference type="SAM" id="MobiDB-lite"/>
    </source>
</evidence>
<dbReference type="GO" id="GO:0016491">
    <property type="term" value="F:oxidoreductase activity"/>
    <property type="evidence" value="ECO:0007669"/>
    <property type="project" value="UniProtKB-KW"/>
</dbReference>
<dbReference type="EMBL" id="CP027306">
    <property type="protein sequence ID" value="AXE80996.1"/>
    <property type="molecule type" value="Genomic_DNA"/>
</dbReference>
<dbReference type="KEGG" id="sata:C5746_33110"/>
<feature type="region of interest" description="Disordered" evidence="2">
    <location>
        <begin position="1"/>
        <end position="34"/>
    </location>
</feature>
<name>A0A2Z5JKN6_STRAR</name>
<accession>A0A2Z5JKN6</accession>
<dbReference type="Pfam" id="PF13510">
    <property type="entry name" value="Fer2_4"/>
    <property type="match status" value="1"/>
</dbReference>
<evidence type="ECO:0000256" key="1">
    <source>
        <dbReference type="ARBA" id="ARBA00023002"/>
    </source>
</evidence>
<dbReference type="Proteomes" id="UP000252698">
    <property type="component" value="Chromosome"/>
</dbReference>
<evidence type="ECO:0000313" key="4">
    <source>
        <dbReference type="Proteomes" id="UP000252698"/>
    </source>
</evidence>
<feature type="compositionally biased region" description="Basic and acidic residues" evidence="2">
    <location>
        <begin position="1"/>
        <end position="18"/>
    </location>
</feature>
<organism evidence="3 4">
    <name type="scientific">Streptomyces atratus</name>
    <dbReference type="NCBI Taxonomy" id="1893"/>
    <lineage>
        <taxon>Bacteria</taxon>
        <taxon>Bacillati</taxon>
        <taxon>Actinomycetota</taxon>
        <taxon>Actinomycetes</taxon>
        <taxon>Kitasatosporales</taxon>
        <taxon>Streptomycetaceae</taxon>
        <taxon>Streptomyces</taxon>
    </lineage>
</organism>